<accession>A0ABQ6NEQ4</accession>
<dbReference type="Gene3D" id="3.30.530.20">
    <property type="match status" value="3"/>
</dbReference>
<keyword evidence="4" id="KW-1185">Reference proteome</keyword>
<dbReference type="InterPro" id="IPR023393">
    <property type="entry name" value="START-like_dom_sf"/>
</dbReference>
<organism evidence="3 4">
    <name type="scientific">Tetraparma gracilis</name>
    <dbReference type="NCBI Taxonomy" id="2962635"/>
    <lineage>
        <taxon>Eukaryota</taxon>
        <taxon>Sar</taxon>
        <taxon>Stramenopiles</taxon>
        <taxon>Ochrophyta</taxon>
        <taxon>Bolidophyceae</taxon>
        <taxon>Parmales</taxon>
        <taxon>Triparmaceae</taxon>
        <taxon>Tetraparma</taxon>
    </lineage>
</organism>
<dbReference type="EMBL" id="BRYB01006450">
    <property type="protein sequence ID" value="GMI57913.1"/>
    <property type="molecule type" value="Genomic_DNA"/>
</dbReference>
<dbReference type="Proteomes" id="UP001165060">
    <property type="component" value="Unassembled WGS sequence"/>
</dbReference>
<proteinExistence type="predicted"/>
<dbReference type="SUPFAM" id="SSF55961">
    <property type="entry name" value="Bet v1-like"/>
    <property type="match status" value="3"/>
</dbReference>
<keyword evidence="2" id="KW-0472">Membrane</keyword>
<protein>
    <submittedName>
        <fullName evidence="3">Uncharacterized protein</fullName>
    </submittedName>
</protein>
<name>A0ABQ6NEQ4_9STRA</name>
<comment type="caution">
    <text evidence="3">The sequence shown here is derived from an EMBL/GenBank/DDBJ whole genome shotgun (WGS) entry which is preliminary data.</text>
</comment>
<sequence>MEPLPVAPDEFALDAPPSSVQAMLNLALAELKAKAAEADELRTEAEELRAKAAVDDAFRAKAAEDAAKAADADDLRSKLEESEAELLQLRKQHEQVRHEDTLFHKMKTTTSKTKMEKLGSTLVHVNPEQLRTLFMKLLDKVLLSPPSAAAPPPDAIVHAVSETSAAVLMYRNLAVRNMGGMTSTELFEFHLHVSEDPEDPNLITFRALSDDDAKRLCGGPYVGQVVAKRNKVAKPKRVQVDGKITLEAADFDCTKLIIAASVLLTSGVDRAAASSASSPTLLPRQRSASVARGDMLKCSPEVAEAVLSFLTGAARSLHDRFARYKEVDKATLRHFVEHVMDEAPESSEKEKALILRRLRDDNDDNRSWSRLAGTVWEPVSYFKKVDEDSNTWGKGKGVVDASAPDVLAWLWLSCTHERNLRHMRKDGNLLKMEQGVPGTRSKFMVASSKMPGAISNRVFANWWTWAKEQNCDLVAAFTPHEEYGPGAEKELVDAALEATKDSVVAKLRGFFRIKTLAPNVCRVTVALAMAKATLDCSAKEAIASYFAVCGREKMRIGREVGDRARLIFKEHTAHDFEWTTVKKMPFPLTNREFLNRFLSFKEPTGDLVVVFEALPDSTKVDYGANLKVVRGKTTGVVRFKPINNDTQCEVTNVQHGDAGGFVPKRVADAKIPQALSPMCEMRELFQRDDAIDGAKRSELAAIVKSNNEIYTDAENAIVDRVRDQLDSIPDSSFEKLESPDLFVRMEAFTKGGKNGIPRGSTVLDEDICTCAAWSHGHVMSRNFAKVFYEGGGVEYAVTVHNDHFFTGQQVRDFNIPTFSPREFMTRSVWRWESDTMLLAVTESCLADKHSIRPGIVRASVLTLEKFERLDPLGEIPQTRITSKQQPDMGGFIPSRAVRGAAVGQMMYLSTMRKQFDRSLELDGKKREELVKMIRRHGWDGVEYSGEEEEILAEGKTWFKAFDGLKSKNVVMRSPQTKGKVAYKKGDSRAWGWCTATVRASPEEVLAHVWDTKARNKARPDDLEKEIDEKPNDHNQLVFNKKQTPAVIANRDFLGRAVWKKEGTVSGIQEYFAQLREFGEHDKADGRALGYRLTYPDEKNKKTPSKAVAHIVKLHKGLSQLSQEYPWIVGFLEEILLGGLHRNKAVPAKLDCLSEAEARRIGKNLPQALRSRKTADAGILQWQNQNPSMAELFEKYPWVEEMVLTMGEELLKNAAWGLWFRVITGSVGSMVDLATDINVIRVYFGEEGQEGYGWMMLGMVLASMGLQLGMVLVQNGKAGWGKLLQEVLIVVSGLKPGCILQVTALIQGRTRDQMGTKVFSIVVSAITTGMNSASISYDFDSDPAQRRKLPSFYGYLPDDGNKRTIMYVCMVLNSALLLLLRSIGVALLMLADTKIFVAYMVGDHLLYLLQKLVRGDFLHWLPIEGMGGVAWALLMRVIVKTLTDFTGIIQLRGPGEMGGAAWLWTMFLALVAPWGAVPVYFGTLASNSTNSTAVEIVLDITNSTTDALELEESDAWEPKEADAWRLLGGLSAGWVFAFGVFLSLMKKKYRSTFWSMETGTEWIQSVIVLGENDAIKQEIFDFNPAKWKAIAPQVKEWAGEGWTGWERDKPDWFTDNWKSRVPADWVPTEGKEEWKASVRRRSISVAERKGSVVYESAKQMTEVIGGDVAPRREVLGKGRVYIAN</sequence>
<feature type="transmembrane region" description="Helical" evidence="2">
    <location>
        <begin position="1459"/>
        <end position="1480"/>
    </location>
</feature>
<evidence type="ECO:0000313" key="4">
    <source>
        <dbReference type="Proteomes" id="UP001165060"/>
    </source>
</evidence>
<feature type="transmembrane region" description="Helical" evidence="2">
    <location>
        <begin position="1364"/>
        <end position="1387"/>
    </location>
</feature>
<gene>
    <name evidence="3" type="ORF">TeGR_g6018</name>
</gene>
<reference evidence="3 4" key="1">
    <citation type="journal article" date="2023" name="Commun. Biol.">
        <title>Genome analysis of Parmales, the sister group of diatoms, reveals the evolutionary specialization of diatoms from phago-mixotrophs to photoautotrophs.</title>
        <authorList>
            <person name="Ban H."/>
            <person name="Sato S."/>
            <person name="Yoshikawa S."/>
            <person name="Yamada K."/>
            <person name="Nakamura Y."/>
            <person name="Ichinomiya M."/>
            <person name="Sato N."/>
            <person name="Blanc-Mathieu R."/>
            <person name="Endo H."/>
            <person name="Kuwata A."/>
            <person name="Ogata H."/>
        </authorList>
    </citation>
    <scope>NUCLEOTIDE SEQUENCE [LARGE SCALE GENOMIC DNA]</scope>
</reference>
<evidence type="ECO:0000256" key="2">
    <source>
        <dbReference type="SAM" id="Phobius"/>
    </source>
</evidence>
<feature type="transmembrane region" description="Helical" evidence="2">
    <location>
        <begin position="1250"/>
        <end position="1272"/>
    </location>
</feature>
<feature type="coiled-coil region" evidence="1">
    <location>
        <begin position="24"/>
        <end position="99"/>
    </location>
</feature>
<keyword evidence="2" id="KW-1133">Transmembrane helix</keyword>
<evidence type="ECO:0000256" key="1">
    <source>
        <dbReference type="SAM" id="Coils"/>
    </source>
</evidence>
<feature type="transmembrane region" description="Helical" evidence="2">
    <location>
        <begin position="1522"/>
        <end position="1543"/>
    </location>
</feature>
<feature type="transmembrane region" description="Helical" evidence="2">
    <location>
        <begin position="1418"/>
        <end position="1438"/>
    </location>
</feature>
<keyword evidence="2" id="KW-0812">Transmembrane</keyword>
<evidence type="ECO:0000313" key="3">
    <source>
        <dbReference type="EMBL" id="GMI57913.1"/>
    </source>
</evidence>
<keyword evidence="1" id="KW-0175">Coiled coil</keyword>